<dbReference type="AlphaFoldDB" id="A0A085NK18"/>
<dbReference type="EMBL" id="KL363221">
    <property type="protein sequence ID" value="KFD53046.1"/>
    <property type="molecule type" value="Genomic_DNA"/>
</dbReference>
<feature type="non-terminal residue" evidence="4">
    <location>
        <position position="1"/>
    </location>
</feature>
<gene>
    <name evidence="3" type="ORF">M513_06162</name>
    <name evidence="4" type="ORF">M514_06162</name>
</gene>
<accession>A0A085NK18</accession>
<dbReference type="GO" id="GO:0007034">
    <property type="term" value="P:vacuolar transport"/>
    <property type="evidence" value="ECO:0007669"/>
    <property type="project" value="InterPro"/>
</dbReference>
<protein>
    <recommendedName>
        <fullName evidence="6">SNF7 family protein</fullName>
    </recommendedName>
</protein>
<organism evidence="4">
    <name type="scientific">Trichuris suis</name>
    <name type="common">pig whipworm</name>
    <dbReference type="NCBI Taxonomy" id="68888"/>
    <lineage>
        <taxon>Eukaryota</taxon>
        <taxon>Metazoa</taxon>
        <taxon>Ecdysozoa</taxon>
        <taxon>Nematoda</taxon>
        <taxon>Enoplea</taxon>
        <taxon>Dorylaimia</taxon>
        <taxon>Trichinellida</taxon>
        <taxon>Trichuridae</taxon>
        <taxon>Trichuris</taxon>
    </lineage>
</organism>
<evidence type="ECO:0000313" key="4">
    <source>
        <dbReference type="EMBL" id="KFD69814.1"/>
    </source>
</evidence>
<dbReference type="Gene3D" id="6.10.140.1230">
    <property type="match status" value="1"/>
</dbReference>
<evidence type="ECO:0000313" key="5">
    <source>
        <dbReference type="Proteomes" id="UP000030764"/>
    </source>
</evidence>
<feature type="region of interest" description="Disordered" evidence="2">
    <location>
        <begin position="210"/>
        <end position="234"/>
    </location>
</feature>
<dbReference type="EMBL" id="KL367492">
    <property type="protein sequence ID" value="KFD69814.1"/>
    <property type="molecule type" value="Genomic_DNA"/>
</dbReference>
<comment type="similarity">
    <text evidence="1">Belongs to the SNF7 family.</text>
</comment>
<dbReference type="Pfam" id="PF03357">
    <property type="entry name" value="Snf7"/>
    <property type="match status" value="1"/>
</dbReference>
<name>A0A085NK18_9BILA</name>
<dbReference type="PANTHER" id="PTHR10476">
    <property type="entry name" value="CHARGED MULTIVESICULAR BODY PROTEIN"/>
    <property type="match status" value="1"/>
</dbReference>
<evidence type="ECO:0008006" key="6">
    <source>
        <dbReference type="Google" id="ProtNLM"/>
    </source>
</evidence>
<dbReference type="InterPro" id="IPR005024">
    <property type="entry name" value="Snf7_fam"/>
</dbReference>
<evidence type="ECO:0000256" key="2">
    <source>
        <dbReference type="SAM" id="MobiDB-lite"/>
    </source>
</evidence>
<evidence type="ECO:0000256" key="1">
    <source>
        <dbReference type="ARBA" id="ARBA00006190"/>
    </source>
</evidence>
<dbReference type="Proteomes" id="UP000030764">
    <property type="component" value="Unassembled WGS sequence"/>
</dbReference>
<evidence type="ECO:0000313" key="3">
    <source>
        <dbReference type="EMBL" id="KFD53046.1"/>
    </source>
</evidence>
<dbReference type="Proteomes" id="UP000030758">
    <property type="component" value="Unassembled WGS sequence"/>
</dbReference>
<proteinExistence type="inferred from homology"/>
<reference evidence="4 5" key="1">
    <citation type="journal article" date="2014" name="Nat. Genet.">
        <title>Genome and transcriptome of the porcine whipworm Trichuris suis.</title>
        <authorList>
            <person name="Jex A.R."/>
            <person name="Nejsum P."/>
            <person name="Schwarz E.M."/>
            <person name="Hu L."/>
            <person name="Young N.D."/>
            <person name="Hall R.S."/>
            <person name="Korhonen P.K."/>
            <person name="Liao S."/>
            <person name="Thamsborg S."/>
            <person name="Xia J."/>
            <person name="Xu P."/>
            <person name="Wang S."/>
            <person name="Scheerlinck J.P."/>
            <person name="Hofmann A."/>
            <person name="Sternberg P.W."/>
            <person name="Wang J."/>
            <person name="Gasser R.B."/>
        </authorList>
    </citation>
    <scope>NUCLEOTIDE SEQUENCE [LARGE SCALE GENOMIC DNA]</scope>
    <source>
        <strain evidence="4">DCEP-RM93F</strain>
        <strain evidence="3">DCEP-RM93M</strain>
    </source>
</reference>
<keyword evidence="5" id="KW-1185">Reference proteome</keyword>
<sequence>LQARIVAEDSSAYCLLFCRKIFAERKPFCFAMNLFGLSKPRSDKDYVRDLCRRMNQEARQIDRQIHAIQRQEAKVKQAIKASAARGEMDACKVLAKEIVQSRKAVARMYQTKAHISSISLYMKNQASSATMVNSVQRSTEAVKSMQYLVNLPECAASMRELSREMTKAGIIEEMIEETVESVLPEIDEDELQEEVDKVLNEVVAGTLSRAPAAASHSLESKQAATTAENDKEAAQVEADLEAMRARLEALRE</sequence>